<protein>
    <submittedName>
        <fullName evidence="1">Uncharacterized protein</fullName>
    </submittedName>
</protein>
<dbReference type="EMBL" id="JENJ01000041">
    <property type="protein sequence ID" value="KGM95388.1"/>
    <property type="molecule type" value="Genomic_DNA"/>
</dbReference>
<sequence>MTINNENHIPAIPTGFLDNVSNMLSFEDDMLSDDNGRLSIDDLEALREEMKKQLTLISSNILTDLNLIYDFDLQNEDINKTILNIFNDFGVDLIKKLSIRYQNAHVRITYSTVVGYVFEEISKSKIEEISSKILDCIENDYAMLDNTCAKENYKNKTIYVIEMELRSLEDKFKLINVPSETSQTKSNNINLDLNINDPKFVENTIKKVDALLDNDGKKAMLKYVEKLANQIIKLK</sequence>
<comment type="caution">
    <text evidence="1">The sequence shown here is derived from an EMBL/GenBank/DDBJ whole genome shotgun (WGS) entry which is preliminary data.</text>
</comment>
<accession>A0A0A0I435</accession>
<evidence type="ECO:0000313" key="2">
    <source>
        <dbReference type="Proteomes" id="UP000030012"/>
    </source>
</evidence>
<proteinExistence type="predicted"/>
<evidence type="ECO:0000313" key="1">
    <source>
        <dbReference type="EMBL" id="KGM95388.1"/>
    </source>
</evidence>
<name>A0A0A0I435_CLONO</name>
<dbReference type="RefSeq" id="WP_039255770.1">
    <property type="nucleotide sequence ID" value="NZ_JENJ01000041.1"/>
</dbReference>
<dbReference type="Proteomes" id="UP000030012">
    <property type="component" value="Unassembled WGS sequence"/>
</dbReference>
<dbReference type="OrthoDB" id="1931861at2"/>
<organism evidence="1 2">
    <name type="scientific">Clostridium novyi A str. 4552</name>
    <dbReference type="NCBI Taxonomy" id="1444289"/>
    <lineage>
        <taxon>Bacteria</taxon>
        <taxon>Bacillati</taxon>
        <taxon>Bacillota</taxon>
        <taxon>Clostridia</taxon>
        <taxon>Eubacteriales</taxon>
        <taxon>Clostridiaceae</taxon>
        <taxon>Clostridium</taxon>
    </lineage>
</organism>
<gene>
    <name evidence="1" type="ORF">Z968_09290</name>
</gene>
<dbReference type="AlphaFoldDB" id="A0A0A0I435"/>
<reference evidence="1 2" key="1">
    <citation type="submission" date="2014-01" db="EMBL/GenBank/DDBJ databases">
        <title>Plasmidome dynamics in the species complex Clostridium novyi sensu lato converts strains of independent lineages into distinctly different pathogens.</title>
        <authorList>
            <person name="Skarin H."/>
            <person name="Segerman B."/>
        </authorList>
    </citation>
    <scope>NUCLEOTIDE SEQUENCE [LARGE SCALE GENOMIC DNA]</scope>
    <source>
        <strain evidence="1 2">4552</strain>
    </source>
</reference>